<keyword evidence="1" id="KW-0472">Membrane</keyword>
<name>A0A4V4RXV2_STRSU</name>
<dbReference type="AlphaFoldDB" id="A0A4V4RXV2"/>
<dbReference type="Proteomes" id="UP000305785">
    <property type="component" value="Unassembled WGS sequence"/>
</dbReference>
<keyword evidence="1" id="KW-0812">Transmembrane</keyword>
<proteinExistence type="predicted"/>
<dbReference type="EMBL" id="SSXN01000008">
    <property type="protein sequence ID" value="TII05025.1"/>
    <property type="molecule type" value="Genomic_DNA"/>
</dbReference>
<comment type="caution">
    <text evidence="2">The sequence shown here is derived from an EMBL/GenBank/DDBJ whole genome shotgun (WGS) entry which is preliminary data.</text>
</comment>
<feature type="transmembrane region" description="Helical" evidence="1">
    <location>
        <begin position="20"/>
        <end position="39"/>
    </location>
</feature>
<keyword evidence="1" id="KW-1133">Transmembrane helix</keyword>
<protein>
    <submittedName>
        <fullName evidence="2">Uncharacterized protein</fullName>
    </submittedName>
</protein>
<gene>
    <name evidence="2" type="ORF">FAJ36_07045</name>
</gene>
<organism evidence="2 3">
    <name type="scientific">Streptococcus suis</name>
    <dbReference type="NCBI Taxonomy" id="1307"/>
    <lineage>
        <taxon>Bacteria</taxon>
        <taxon>Bacillati</taxon>
        <taxon>Bacillota</taxon>
        <taxon>Bacilli</taxon>
        <taxon>Lactobacillales</taxon>
        <taxon>Streptococcaceae</taxon>
        <taxon>Streptococcus</taxon>
    </lineage>
</organism>
<evidence type="ECO:0000313" key="3">
    <source>
        <dbReference type="Proteomes" id="UP000305785"/>
    </source>
</evidence>
<accession>A0A4V4RXV2</accession>
<sequence length="218" mass="25552">MTKEELQKQFEKCTHPTKSLLLPFGLVFGLTLVILIYLFSPDSSTEVLLVILGTLFISMIFCSEQLRCLYSDLDWMLDQFYVEQSNYLEKHAVTTTETIHDLIMFYEDYFVKVSFSYKGQSLKFSVPKSSLPQLYANQILVIVVHHQFLPAELVEGYEELFDLRELYQTYSDFIDRRGRRGELIGRHKENYNSILERPNVEKITFQLAVINEQCKTSK</sequence>
<feature type="transmembrane region" description="Helical" evidence="1">
    <location>
        <begin position="45"/>
        <end position="62"/>
    </location>
</feature>
<evidence type="ECO:0000313" key="2">
    <source>
        <dbReference type="EMBL" id="TII05025.1"/>
    </source>
</evidence>
<dbReference type="RefSeq" id="WP_136671638.1">
    <property type="nucleotide sequence ID" value="NZ_SSXN01000008.1"/>
</dbReference>
<evidence type="ECO:0000256" key="1">
    <source>
        <dbReference type="SAM" id="Phobius"/>
    </source>
</evidence>
<reference evidence="2 3" key="1">
    <citation type="submission" date="2019-04" db="EMBL/GenBank/DDBJ databases">
        <title>Genome analysis of Streptococcus suis strain WUSS330.</title>
        <authorList>
            <person name="Chen H."/>
            <person name="Gao X."/>
            <person name="Wu Z."/>
        </authorList>
    </citation>
    <scope>NUCLEOTIDE SEQUENCE [LARGE SCALE GENOMIC DNA]</scope>
    <source>
        <strain evidence="2 3">WUSS330</strain>
    </source>
</reference>